<feature type="region of interest" description="Disordered" evidence="2">
    <location>
        <begin position="379"/>
        <end position="463"/>
    </location>
</feature>
<dbReference type="PANTHER" id="PTHR14445">
    <property type="entry name" value="GRB10 INTERACTING GYF PROTEIN"/>
    <property type="match status" value="1"/>
</dbReference>
<dbReference type="AlphaFoldDB" id="A0AA35JEE5"/>
<dbReference type="Proteomes" id="UP001162090">
    <property type="component" value="Chromosome 4"/>
</dbReference>
<evidence type="ECO:0000259" key="3">
    <source>
        <dbReference type="PROSITE" id="PS50829"/>
    </source>
</evidence>
<keyword evidence="1" id="KW-0175">Coiled coil</keyword>
<feature type="domain" description="GYF" evidence="3">
    <location>
        <begin position="202"/>
        <end position="258"/>
    </location>
</feature>
<reference evidence="4" key="1">
    <citation type="submission" date="2022-10" db="EMBL/GenBank/DDBJ databases">
        <authorList>
            <person name="Byrne P K."/>
        </authorList>
    </citation>
    <scope>NUCLEOTIDE SEQUENCE</scope>
    <source>
        <strain evidence="4">CBS7001</strain>
    </source>
</reference>
<evidence type="ECO:0000256" key="2">
    <source>
        <dbReference type="SAM" id="MobiDB-lite"/>
    </source>
</evidence>
<dbReference type="Pfam" id="PF02213">
    <property type="entry name" value="GYF"/>
    <property type="match status" value="1"/>
</dbReference>
<dbReference type="InterPro" id="IPR035445">
    <property type="entry name" value="GYF-like_dom_sf"/>
</dbReference>
<protein>
    <recommendedName>
        <fullName evidence="3">GYF domain-containing protein</fullName>
    </recommendedName>
</protein>
<dbReference type="SUPFAM" id="SSF55277">
    <property type="entry name" value="GYF domain"/>
    <property type="match status" value="1"/>
</dbReference>
<gene>
    <name evidence="4" type="primary">SUVC04G3880</name>
    <name evidence="4" type="ORF">SUVC_04G3880</name>
</gene>
<dbReference type="SMART" id="SM00444">
    <property type="entry name" value="GYF"/>
    <property type="match status" value="1"/>
</dbReference>
<name>A0AA35JEE5_SACUV</name>
<evidence type="ECO:0000313" key="4">
    <source>
        <dbReference type="EMBL" id="CAI4058987.1"/>
    </source>
</evidence>
<dbReference type="EMBL" id="OX365915">
    <property type="protein sequence ID" value="CAI4058987.1"/>
    <property type="molecule type" value="Genomic_DNA"/>
</dbReference>
<feature type="region of interest" description="Disordered" evidence="2">
    <location>
        <begin position="340"/>
        <end position="360"/>
    </location>
</feature>
<proteinExistence type="predicted"/>
<feature type="compositionally biased region" description="Polar residues" evidence="2">
    <location>
        <begin position="441"/>
        <end position="451"/>
    </location>
</feature>
<evidence type="ECO:0000313" key="5">
    <source>
        <dbReference type="Proteomes" id="UP001162090"/>
    </source>
</evidence>
<dbReference type="CDD" id="cd00072">
    <property type="entry name" value="GYF"/>
    <property type="match status" value="1"/>
</dbReference>
<feature type="compositionally biased region" description="Polar residues" evidence="2">
    <location>
        <begin position="29"/>
        <end position="48"/>
    </location>
</feature>
<dbReference type="InterPro" id="IPR003169">
    <property type="entry name" value="GYF"/>
</dbReference>
<feature type="region of interest" description="Disordered" evidence="2">
    <location>
        <begin position="539"/>
        <end position="558"/>
    </location>
</feature>
<feature type="region of interest" description="Disordered" evidence="2">
    <location>
        <begin position="23"/>
        <end position="48"/>
    </location>
</feature>
<feature type="coiled-coil region" evidence="1">
    <location>
        <begin position="483"/>
        <end position="510"/>
    </location>
</feature>
<feature type="compositionally biased region" description="Basic and acidic residues" evidence="2">
    <location>
        <begin position="379"/>
        <end position="440"/>
    </location>
</feature>
<organism evidence="4 5">
    <name type="scientific">Saccharomyces uvarum</name>
    <name type="common">Yeast</name>
    <name type="synonym">Saccharomyces bayanus var. uvarum</name>
    <dbReference type="NCBI Taxonomy" id="230603"/>
    <lineage>
        <taxon>Eukaryota</taxon>
        <taxon>Fungi</taxon>
        <taxon>Dikarya</taxon>
        <taxon>Ascomycota</taxon>
        <taxon>Saccharomycotina</taxon>
        <taxon>Saccharomycetes</taxon>
        <taxon>Saccharomycetales</taxon>
        <taxon>Saccharomycetaceae</taxon>
        <taxon>Saccharomyces</taxon>
    </lineage>
</organism>
<dbReference type="Gene3D" id="3.30.1490.40">
    <property type="match status" value="1"/>
</dbReference>
<accession>A0AA35JEE5</accession>
<dbReference type="PANTHER" id="PTHR14445:SF36">
    <property type="entry name" value="FI03272P-RELATED"/>
    <property type="match status" value="1"/>
</dbReference>
<sequence length="747" mass="82700">MIAPDSQRLFGSFDEQLKDLKLDSDDTESNSINSAFAPMDSSQPSTNNGAIGAGINAVPGSTFRSNTPLLGNRHPLSRTSSLMDSIGIQRAASPFVPAKEPFIPQNAGVVGSSFWHNDHPESRVGTPVQQLPLLQRNESTSSFGYAANLGVNLSTHSLAVDITPLGTPTIAQSHVNLFPSSDIPPALDMNGMSQFPTPISIESSWKYIDTQGQVHGPFTTQLMSQWYIGGYFASTLQVSRLGSTPETLGINDVFITLGELMIKLQKYDTDPFSTFDKVHAQPPNTDPSNSTLPAYSNEAIATTADTMQTTGNDIFKPLTHKNIWDMDGSTTVNEGDIALGSTVSTSQTKGKTKPEDKPKNIVEARKREKAESMAKVLLEEQERQNQETKRKEEVRSLKKQKQKEEQELLKGQREEKESLKKQKERETLEAEKQKRIENTIKDTQSQTAPSKTSKDLPSLNDLNFKPTPWASKVKTNTPVNIITKNALNNAENKKEDCLNLQQKVTTKEEKEKQELKSVLNWANKSSTVPNQTIDIKSQFQKNSKNAKEAPSPKDFEDPNFIEEQKKIWERVQTSSKQQKVTTSATTTTTSWTTVTSKTKTPVGTAVPLVSKSNTGSNPSTTITSSIVATSTKTTFASMNSISPRQEFIKWCKSQMRLNSGITSNNVLELLLSLPTGPESKELIQETIYANSDVMDGRRFATEFIRRRAECERQGSDPLSWNEALALSGNDDDDWEFQVVSKKKGRKH</sequence>
<dbReference type="InterPro" id="IPR051640">
    <property type="entry name" value="GRB10-interact_GYF"/>
</dbReference>
<dbReference type="PROSITE" id="PS50829">
    <property type="entry name" value="GYF"/>
    <property type="match status" value="1"/>
</dbReference>
<dbReference type="GO" id="GO:0005829">
    <property type="term" value="C:cytosol"/>
    <property type="evidence" value="ECO:0007669"/>
    <property type="project" value="TreeGrafter"/>
</dbReference>
<feature type="compositionally biased region" description="Basic and acidic residues" evidence="2">
    <location>
        <begin position="545"/>
        <end position="558"/>
    </location>
</feature>
<evidence type="ECO:0000256" key="1">
    <source>
        <dbReference type="SAM" id="Coils"/>
    </source>
</evidence>